<dbReference type="Pfam" id="PF03963">
    <property type="entry name" value="FlgD"/>
    <property type="match status" value="1"/>
</dbReference>
<evidence type="ECO:0000256" key="6">
    <source>
        <dbReference type="SAM" id="MobiDB-lite"/>
    </source>
</evidence>
<dbReference type="Pfam" id="PF13861">
    <property type="entry name" value="FLgD_tudor"/>
    <property type="match status" value="1"/>
</dbReference>
<gene>
    <name evidence="9" type="primary">flgD</name>
    <name evidence="9" type="ORF">HPF_20200</name>
</gene>
<dbReference type="AlphaFoldDB" id="A0A4P6X551"/>
<evidence type="ECO:0000256" key="1">
    <source>
        <dbReference type="ARBA" id="ARBA00010577"/>
    </source>
</evidence>
<dbReference type="EMBL" id="CP037867">
    <property type="protein sequence ID" value="QBM30025.1"/>
    <property type="molecule type" value="Genomic_DNA"/>
</dbReference>
<dbReference type="InterPro" id="IPR005648">
    <property type="entry name" value="FlgD"/>
</dbReference>
<dbReference type="KEGG" id="hpse:HPF_20200"/>
<dbReference type="Gene3D" id="2.60.40.4070">
    <property type="match status" value="1"/>
</dbReference>
<dbReference type="InterPro" id="IPR025965">
    <property type="entry name" value="FlgD/Vpr_Ig-like"/>
</dbReference>
<evidence type="ECO:0000259" key="8">
    <source>
        <dbReference type="Pfam" id="PF13861"/>
    </source>
</evidence>
<keyword evidence="10" id="KW-1185">Reference proteome</keyword>
<dbReference type="Proteomes" id="UP000293912">
    <property type="component" value="Chromosome"/>
</dbReference>
<dbReference type="GO" id="GO:0044781">
    <property type="term" value="P:bacterial-type flagellum organization"/>
    <property type="evidence" value="ECO:0007669"/>
    <property type="project" value="UniProtKB-UniRule"/>
</dbReference>
<evidence type="ECO:0000256" key="5">
    <source>
        <dbReference type="RuleBase" id="RU362076"/>
    </source>
</evidence>
<sequence>MSLMSPLDLSNLGTTVGSTTGAGGNTTNDPQAMQDRFLKLLVAQINNQDPLNPMDNAQMTTQMAQINTVSGIQQLNQTLKGMADQMASSQAMQGTTLIGKDALVEGDALAFDGSTGKGAFTLDGAATSVKVDIIGKNGETLQTLDLGAREAGQHGFEWPAGAIDPNQVAKFTVRASNGGTPVTDTELQRVRIASVGLSNGAMSIQLSNGRTLAYDQVRGFM</sequence>
<reference evidence="9 10" key="1">
    <citation type="submission" date="2019-03" db="EMBL/GenBank/DDBJ databases">
        <authorList>
            <person name="Sebastian G."/>
            <person name="Baumann P."/>
            <person name="Ruckert C."/>
            <person name="Kalinowski J."/>
            <person name="Nebel B."/>
            <person name="Takors R."/>
            <person name="Blombach B."/>
        </authorList>
    </citation>
    <scope>NUCLEOTIDE SEQUENCE [LARGE SCALE GENOMIC DNA]</scope>
    <source>
        <strain evidence="9 10">DSM 1084</strain>
    </source>
</reference>
<keyword evidence="3 5" id="KW-1005">Bacterial flagellum biogenesis</keyword>
<evidence type="ECO:0000256" key="4">
    <source>
        <dbReference type="ARBA" id="ARBA00024746"/>
    </source>
</evidence>
<feature type="domain" description="FlgD Tudor-like" evidence="8">
    <location>
        <begin position="89"/>
        <end position="218"/>
    </location>
</feature>
<evidence type="ECO:0000256" key="3">
    <source>
        <dbReference type="ARBA" id="ARBA00022795"/>
    </source>
</evidence>
<dbReference type="Pfam" id="PF13860">
    <property type="entry name" value="FlgD_ig"/>
    <property type="match status" value="1"/>
</dbReference>
<feature type="domain" description="FlgD/Vpr Ig-like" evidence="7">
    <location>
        <begin position="107"/>
        <end position="162"/>
    </location>
</feature>
<proteinExistence type="inferred from homology"/>
<evidence type="ECO:0000259" key="7">
    <source>
        <dbReference type="Pfam" id="PF13860"/>
    </source>
</evidence>
<comment type="function">
    <text evidence="4 5">Required for flagellar hook formation. May act as a scaffolding protein.</text>
</comment>
<protein>
    <recommendedName>
        <fullName evidence="2 5">Basal-body rod modification protein FlgD</fullName>
    </recommendedName>
</protein>
<accession>A0A4P6X551</accession>
<name>A0A4P6X551_HYDPS</name>
<comment type="similarity">
    <text evidence="1 5">Belongs to the FlgD family.</text>
</comment>
<evidence type="ECO:0000313" key="10">
    <source>
        <dbReference type="Proteomes" id="UP000293912"/>
    </source>
</evidence>
<dbReference type="Gene3D" id="2.30.30.910">
    <property type="match status" value="1"/>
</dbReference>
<evidence type="ECO:0000313" key="9">
    <source>
        <dbReference type="EMBL" id="QBM30025.1"/>
    </source>
</evidence>
<evidence type="ECO:0000256" key="2">
    <source>
        <dbReference type="ARBA" id="ARBA00016013"/>
    </source>
</evidence>
<dbReference type="InterPro" id="IPR025963">
    <property type="entry name" value="FLgD_Tudor"/>
</dbReference>
<organism evidence="9 10">
    <name type="scientific">Hydrogenophaga pseudoflava</name>
    <name type="common">Pseudomonas carboxydoflava</name>
    <dbReference type="NCBI Taxonomy" id="47421"/>
    <lineage>
        <taxon>Bacteria</taxon>
        <taxon>Pseudomonadati</taxon>
        <taxon>Pseudomonadota</taxon>
        <taxon>Betaproteobacteria</taxon>
        <taxon>Burkholderiales</taxon>
        <taxon>Comamonadaceae</taxon>
        <taxon>Hydrogenophaga</taxon>
    </lineage>
</organism>
<feature type="region of interest" description="Disordered" evidence="6">
    <location>
        <begin position="1"/>
        <end position="31"/>
    </location>
</feature>